<dbReference type="GO" id="GO:1905515">
    <property type="term" value="P:non-motile cilium assembly"/>
    <property type="evidence" value="ECO:0007669"/>
    <property type="project" value="TreeGrafter"/>
</dbReference>
<evidence type="ECO:0000313" key="6">
    <source>
        <dbReference type="EMBL" id="JAA92929.1"/>
    </source>
</evidence>
<sequence>MDDRRQSRGEAVDGGPGYAYMMFVLMESLLDKLKLLSYETEFAQELKMKYINRHYFALQTNPGEQFFLFSSLAAWLIRKCGIKFESPQEFDDPNGTIASILEQVRQMGVAVDFPPSKLKQGWGEQVIFVLSRLADQALLKNGFRWKRPIILPEDDDSNDTTMDGDDSEVTMEKIEEEMITEAFEEEDSDDEGEIMDLEALRNLSISKQENSEKNKPEEVMESNIDAMEWKLEVERVMHQLKVTVRNDSRDWRSHLEQIHQHRKNIEETLSTTKQQLDKLHSDISRSMEKISSREKYLNNQLEQLILEYRTAQDQLAQVKEQYKSVSGGVTERSRTLSQITEELEQVKQEMDERGSNMTDGKPLVNIRKALSKLKVELSQMDVRIGVASHTLLQAKLKEKGNLQRAVNNNPPALNTFTIF</sequence>
<accession>T1D1P4</accession>
<evidence type="ECO:0000256" key="2">
    <source>
        <dbReference type="ARBA" id="ARBA00009415"/>
    </source>
</evidence>
<dbReference type="GO" id="GO:0005929">
    <property type="term" value="C:cilium"/>
    <property type="evidence" value="ECO:0007669"/>
    <property type="project" value="UniProtKB-SubCell"/>
</dbReference>
<evidence type="ECO:0000256" key="3">
    <source>
        <dbReference type="ARBA" id="ARBA00023069"/>
    </source>
</evidence>
<dbReference type="PANTHER" id="PTHR16011">
    <property type="entry name" value="IFT57/HIPPI"/>
    <property type="match status" value="1"/>
</dbReference>
<comment type="similarity">
    <text evidence="2">Belongs to the IFT57 family.</text>
</comment>
<dbReference type="GO" id="GO:0005815">
    <property type="term" value="C:microtubule organizing center"/>
    <property type="evidence" value="ECO:0007669"/>
    <property type="project" value="TreeGrafter"/>
</dbReference>
<keyword evidence="5" id="KW-0175">Coiled coil</keyword>
<dbReference type="Pfam" id="PF10498">
    <property type="entry name" value="IFT57"/>
    <property type="match status" value="1"/>
</dbReference>
<dbReference type="EMBL" id="GAKT01000133">
    <property type="protein sequence ID" value="JAA92929.1"/>
    <property type="molecule type" value="mRNA"/>
</dbReference>
<dbReference type="GO" id="GO:0042073">
    <property type="term" value="P:intraciliary transport"/>
    <property type="evidence" value="ECO:0007669"/>
    <property type="project" value="TreeGrafter"/>
</dbReference>
<comment type="subcellular location">
    <subcellularLocation>
        <location evidence="1">Cell projection</location>
        <location evidence="1">Cilium</location>
    </subcellularLocation>
</comment>
<keyword evidence="4" id="KW-0966">Cell projection</keyword>
<dbReference type="PANTHER" id="PTHR16011:SF0">
    <property type="entry name" value="INTRAFLAGELLAR TRANSPORT PROTEIN 57 HOMOLOG"/>
    <property type="match status" value="1"/>
</dbReference>
<protein>
    <submittedName>
        <fullName evidence="6">Putative intraflagellar transport protein</fullName>
    </submittedName>
</protein>
<organism evidence="6">
    <name type="scientific">Cupiennius salei</name>
    <name type="common">American wandering spider</name>
    <dbReference type="NCBI Taxonomy" id="6928"/>
    <lineage>
        <taxon>Eukaryota</taxon>
        <taxon>Metazoa</taxon>
        <taxon>Ecdysozoa</taxon>
        <taxon>Arthropoda</taxon>
        <taxon>Chelicerata</taxon>
        <taxon>Arachnida</taxon>
        <taxon>Araneae</taxon>
        <taxon>Araneomorphae</taxon>
        <taxon>Entelegynae</taxon>
        <taxon>Lycosoidea</taxon>
        <taxon>Ctenidae</taxon>
        <taxon>Cupiennius</taxon>
    </lineage>
</organism>
<keyword evidence="3" id="KW-0969">Cilium</keyword>
<feature type="coiled-coil region" evidence="5">
    <location>
        <begin position="255"/>
        <end position="356"/>
    </location>
</feature>
<proteinExistence type="evidence at transcript level"/>
<reference evidence="6" key="1">
    <citation type="submission" date="2013-06" db="EMBL/GenBank/DDBJ databases">
        <title>Upstream open reading frames and Kozak regions of a set of assembled transcriptome sequences from the spider Cupiennius salei.</title>
        <authorList>
            <person name="French A.S."/>
            <person name="Li A.W."/>
            <person name="Meisner S."/>
            <person name="Torkkeli P.H."/>
        </authorList>
    </citation>
    <scope>NUCLEOTIDE SEQUENCE</scope>
    <source>
        <tissue evidence="6">Leg hypodermis</tissue>
    </source>
</reference>
<dbReference type="AlphaFoldDB" id="T1D1P4"/>
<name>T1D1P4_CUPSA</name>
<dbReference type="GO" id="GO:0005794">
    <property type="term" value="C:Golgi apparatus"/>
    <property type="evidence" value="ECO:0007669"/>
    <property type="project" value="TreeGrafter"/>
</dbReference>
<evidence type="ECO:0000256" key="5">
    <source>
        <dbReference type="SAM" id="Coils"/>
    </source>
</evidence>
<keyword evidence="6" id="KW-0282">Flagellum</keyword>
<evidence type="ECO:0000256" key="1">
    <source>
        <dbReference type="ARBA" id="ARBA00004138"/>
    </source>
</evidence>
<dbReference type="GO" id="GO:0030992">
    <property type="term" value="C:intraciliary transport particle B"/>
    <property type="evidence" value="ECO:0007669"/>
    <property type="project" value="TreeGrafter"/>
</dbReference>
<evidence type="ECO:0000256" key="4">
    <source>
        <dbReference type="ARBA" id="ARBA00023273"/>
    </source>
</evidence>
<dbReference type="InterPro" id="IPR019530">
    <property type="entry name" value="Intra-flagellar_transport_57"/>
</dbReference>